<dbReference type="Proteomes" id="UP001431209">
    <property type="component" value="Unassembled WGS sequence"/>
</dbReference>
<dbReference type="AlphaFoldDB" id="A0AAW2Z3U6"/>
<evidence type="ECO:0000313" key="2">
    <source>
        <dbReference type="Proteomes" id="UP001431209"/>
    </source>
</evidence>
<organism evidence="1 2">
    <name type="scientific">Acrasis kona</name>
    <dbReference type="NCBI Taxonomy" id="1008807"/>
    <lineage>
        <taxon>Eukaryota</taxon>
        <taxon>Discoba</taxon>
        <taxon>Heterolobosea</taxon>
        <taxon>Tetramitia</taxon>
        <taxon>Eutetramitia</taxon>
        <taxon>Acrasidae</taxon>
        <taxon>Acrasis</taxon>
    </lineage>
</organism>
<dbReference type="EMBL" id="JAOPGA020001015">
    <property type="protein sequence ID" value="KAL0484030.1"/>
    <property type="molecule type" value="Genomic_DNA"/>
</dbReference>
<gene>
    <name evidence="1" type="ORF">AKO1_004660</name>
</gene>
<evidence type="ECO:0000313" key="1">
    <source>
        <dbReference type="EMBL" id="KAL0484030.1"/>
    </source>
</evidence>
<sequence>MFKFPRTLTRIKHHPSRVDRIYISSTKRLYSQDSIPDDEDGELIIEGKGLEAMINENKDFKEILEKGRNMTSSVYYQRQYVIVRRGIKEGFLMKHLDTIASLLDYFHKTKQKKKAIEMLNYIESSCVFQLAQAKLDLKNADSKSNTNKLILNLEAKKADWDKYIEDELKDSASLKERITSSRDDYYLLTGEEGNLPQLEIEKEAIKRILDYEQTP</sequence>
<keyword evidence="2" id="KW-1185">Reference proteome</keyword>
<protein>
    <submittedName>
        <fullName evidence="1">Lamb4</fullName>
    </submittedName>
</protein>
<name>A0AAW2Z3U6_9EUKA</name>
<reference evidence="1 2" key="1">
    <citation type="submission" date="2024-03" db="EMBL/GenBank/DDBJ databases">
        <title>The Acrasis kona genome and developmental transcriptomes reveal deep origins of eukaryotic multicellular pathways.</title>
        <authorList>
            <person name="Sheikh S."/>
            <person name="Fu C.-J."/>
            <person name="Brown M.W."/>
            <person name="Baldauf S.L."/>
        </authorList>
    </citation>
    <scope>NUCLEOTIDE SEQUENCE [LARGE SCALE GENOMIC DNA]</scope>
    <source>
        <strain evidence="1 2">ATCC MYA-3509</strain>
    </source>
</reference>
<accession>A0AAW2Z3U6</accession>
<proteinExistence type="predicted"/>
<comment type="caution">
    <text evidence="1">The sequence shown here is derived from an EMBL/GenBank/DDBJ whole genome shotgun (WGS) entry which is preliminary data.</text>
</comment>